<reference evidence="1 2" key="1">
    <citation type="journal article" date="2019" name="Sci. Rep.">
        <title>Orb-weaving spider Araneus ventricosus genome elucidates the spidroin gene catalogue.</title>
        <authorList>
            <person name="Kono N."/>
            <person name="Nakamura H."/>
            <person name="Ohtoshi R."/>
            <person name="Moran D.A.P."/>
            <person name="Shinohara A."/>
            <person name="Yoshida Y."/>
            <person name="Fujiwara M."/>
            <person name="Mori M."/>
            <person name="Tomita M."/>
            <person name="Arakawa K."/>
        </authorList>
    </citation>
    <scope>NUCLEOTIDE SEQUENCE [LARGE SCALE GENOMIC DNA]</scope>
</reference>
<accession>A0A4Y2BG36</accession>
<evidence type="ECO:0000313" key="2">
    <source>
        <dbReference type="Proteomes" id="UP000499080"/>
    </source>
</evidence>
<organism evidence="1 2">
    <name type="scientific">Araneus ventricosus</name>
    <name type="common">Orbweaver spider</name>
    <name type="synonym">Epeira ventricosa</name>
    <dbReference type="NCBI Taxonomy" id="182803"/>
    <lineage>
        <taxon>Eukaryota</taxon>
        <taxon>Metazoa</taxon>
        <taxon>Ecdysozoa</taxon>
        <taxon>Arthropoda</taxon>
        <taxon>Chelicerata</taxon>
        <taxon>Arachnida</taxon>
        <taxon>Araneae</taxon>
        <taxon>Araneomorphae</taxon>
        <taxon>Entelegynae</taxon>
        <taxon>Araneoidea</taxon>
        <taxon>Araneidae</taxon>
        <taxon>Araneus</taxon>
    </lineage>
</organism>
<gene>
    <name evidence="1" type="ORF">AVEN_219368_1</name>
</gene>
<keyword evidence="2" id="KW-1185">Reference proteome</keyword>
<dbReference type="EMBL" id="BGPR01000073">
    <property type="protein sequence ID" value="GBL90707.1"/>
    <property type="molecule type" value="Genomic_DNA"/>
</dbReference>
<sequence>MFTYEKWNMLLGKHLTDCEKWRVIGRMENEDLKVTKSVITRISKQFKIQMMYADNHVKLKKHATADFQDCYLPTIAERNRQLMAAQISREFVAATGTRLSRYIVSDMLHKRGLFARDLSDCL</sequence>
<dbReference type="OrthoDB" id="2286369at2759"/>
<protein>
    <submittedName>
        <fullName evidence="1">Uncharacterized protein</fullName>
    </submittedName>
</protein>
<comment type="caution">
    <text evidence="1">The sequence shown here is derived from an EMBL/GenBank/DDBJ whole genome shotgun (WGS) entry which is preliminary data.</text>
</comment>
<proteinExistence type="predicted"/>
<evidence type="ECO:0000313" key="1">
    <source>
        <dbReference type="EMBL" id="GBL90707.1"/>
    </source>
</evidence>
<dbReference type="AlphaFoldDB" id="A0A4Y2BG36"/>
<dbReference type="Proteomes" id="UP000499080">
    <property type="component" value="Unassembled WGS sequence"/>
</dbReference>
<name>A0A4Y2BG36_ARAVE</name>